<reference evidence="1" key="1">
    <citation type="submission" date="2022-01" db="EMBL/GenBank/DDBJ databases">
        <title>Genome Sequence Resource for Two Populations of Ditylenchus destructor, the Migratory Endoparasitic Phytonematode.</title>
        <authorList>
            <person name="Zhang H."/>
            <person name="Lin R."/>
            <person name="Xie B."/>
        </authorList>
    </citation>
    <scope>NUCLEOTIDE SEQUENCE</scope>
    <source>
        <strain evidence="1">BazhouSP</strain>
    </source>
</reference>
<dbReference type="EMBL" id="JAKKPZ010000001">
    <property type="protein sequence ID" value="KAI1729450.1"/>
    <property type="molecule type" value="Genomic_DNA"/>
</dbReference>
<gene>
    <name evidence="1" type="ORF">DdX_01691</name>
</gene>
<proteinExistence type="predicted"/>
<dbReference type="Proteomes" id="UP001201812">
    <property type="component" value="Unassembled WGS sequence"/>
</dbReference>
<accession>A0AAD4NIK1</accession>
<dbReference type="AlphaFoldDB" id="A0AAD4NIK1"/>
<evidence type="ECO:0000313" key="2">
    <source>
        <dbReference type="Proteomes" id="UP001201812"/>
    </source>
</evidence>
<organism evidence="1 2">
    <name type="scientific">Ditylenchus destructor</name>
    <dbReference type="NCBI Taxonomy" id="166010"/>
    <lineage>
        <taxon>Eukaryota</taxon>
        <taxon>Metazoa</taxon>
        <taxon>Ecdysozoa</taxon>
        <taxon>Nematoda</taxon>
        <taxon>Chromadorea</taxon>
        <taxon>Rhabditida</taxon>
        <taxon>Tylenchina</taxon>
        <taxon>Tylenchomorpha</taxon>
        <taxon>Sphaerularioidea</taxon>
        <taxon>Anguinidae</taxon>
        <taxon>Anguininae</taxon>
        <taxon>Ditylenchus</taxon>
    </lineage>
</organism>
<name>A0AAD4NIK1_9BILA</name>
<protein>
    <submittedName>
        <fullName evidence="1">Uncharacterized protein</fullName>
    </submittedName>
</protein>
<sequence length="519" mass="59404">MPTGLILGVFECADHESDVRFETCSHEVVLFSPGLSRGQNFPRRINEQFPFSNPQCHHQIQRNKVVGKLGQVKQHCYEAIKIDTKSVMAQFDEREDLRRQLAYSRVQLKNATVTLEGEIRQLRVKLFQNQKLWQQQEKHMKNIIVVQQEVLDEERKEWIAKIDEKDDIIKSLKNYIDSTNLDLQAQDALRETIMSVTQECDKRGLQLVEKNDIISELTKVIQCYDKDFSDKRNDINQKNARITTLEGGIMALIQRIRASGKECNELSCKIGDLNLQYSALKEENSALLQTQLEHKCNSKVDLSSTSVHKKCNLLGMNIARHRYIGSLSEKLISLPSSTDDSNFETSASTHRMSIGFSTIKPETKDAATLTEPMCDFPCTKAISLEPVSKASSKCDSMVLGASHHAGLSTYDDFTKLLYDCSYRANRLVQLLKKPINNVSILNQIPYVNYLLQESREIRLMLYKMAIYFCAQRNHLKIDWKQTDETVFDKPLGPRFLTDYEHAYKVLKSSSTALSNNTSK</sequence>
<comment type="caution">
    <text evidence="1">The sequence shown here is derived from an EMBL/GenBank/DDBJ whole genome shotgun (WGS) entry which is preliminary data.</text>
</comment>
<evidence type="ECO:0000313" key="1">
    <source>
        <dbReference type="EMBL" id="KAI1729450.1"/>
    </source>
</evidence>
<keyword evidence="2" id="KW-1185">Reference proteome</keyword>